<evidence type="ECO:0000256" key="1">
    <source>
        <dbReference type="ARBA" id="ARBA00006540"/>
    </source>
</evidence>
<dbReference type="PROSITE" id="PS00474">
    <property type="entry name" value="RIBOSOMAL_L3"/>
    <property type="match status" value="1"/>
</dbReference>
<dbReference type="Pfam" id="PF00297">
    <property type="entry name" value="Ribosomal_L3"/>
    <property type="match status" value="1"/>
</dbReference>
<keyword evidence="2 5" id="KW-0689">Ribosomal protein</keyword>
<dbReference type="PANTHER" id="PTHR11363">
    <property type="entry name" value="60S RIBOSOMAL PROTEIN L3-RELATED"/>
    <property type="match status" value="1"/>
</dbReference>
<sequence>MSHRKFSAPRHGSMGFTPKKRSSRHRGKCKAFPKDDASKPVHLTAFMGFKAGMTHIVREVEKPGSKVNKKEVVEAVTIIETPPMVIFGIVGYIDTPRGPRVLKTVFAEHLSEDCKRRFYKNWYRSKKKAFTKYAKKWQDDTGKKSIESDLEKMKKYCSSIRVLAHTQMKVLKKQQKKAHIMEIQVNGGTIAEKIEWAKEKLEKQIPVEQVFNQDELIDCIGVTKGKGFKGVTSRWHTKKLPRKTHKGLRKVACIGAWHPSRVAFTVARAGQKGYHHRTEMNKKVFRIGKSCLTAEGKNNGSTEFDLTEKSVNPMGGFPHYGVVNQDYIMIRGSCMGSKKRVITLRKSLLNQKKRFAFEKINLKFIDTTSKFGHGRFQTSAEKKAFLGKLKKDFEAEIQA</sequence>
<evidence type="ECO:0000256" key="4">
    <source>
        <dbReference type="ARBA" id="ARBA00056881"/>
    </source>
</evidence>
<dbReference type="FunFam" id="3.30.1430.10:FF:000001">
    <property type="entry name" value="60S ribosomal protein L3"/>
    <property type="match status" value="1"/>
</dbReference>
<dbReference type="STRING" id="131310.A0A0N4Z262"/>
<dbReference type="InterPro" id="IPR044892">
    <property type="entry name" value="Ribosomal_L3_dom_3_arc_sf"/>
</dbReference>
<dbReference type="FunFam" id="2.40.30.10:FF:000079">
    <property type="entry name" value="60S ribosomal protein L3"/>
    <property type="match status" value="1"/>
</dbReference>
<dbReference type="Gene3D" id="3.30.1430.10">
    <property type="match status" value="1"/>
</dbReference>
<comment type="function">
    <text evidence="4">The L3 protein is a component of the large subunit of cytoplasmic ribosomes.</text>
</comment>
<evidence type="ECO:0000256" key="3">
    <source>
        <dbReference type="ARBA" id="ARBA00023274"/>
    </source>
</evidence>
<dbReference type="FunFam" id="4.10.960.10:FF:000002">
    <property type="entry name" value="60S ribosomal protein L3"/>
    <property type="match status" value="1"/>
</dbReference>
<dbReference type="InterPro" id="IPR019926">
    <property type="entry name" value="Ribosomal_uL3_CS"/>
</dbReference>
<dbReference type="WBParaSite" id="PTRK_0000095700.1">
    <property type="protein sequence ID" value="PTRK_0000095700.1"/>
    <property type="gene ID" value="PTRK_0000095700"/>
</dbReference>
<dbReference type="SUPFAM" id="SSF50447">
    <property type="entry name" value="Translation proteins"/>
    <property type="match status" value="1"/>
</dbReference>
<evidence type="ECO:0000256" key="5">
    <source>
        <dbReference type="RuleBase" id="RU003905"/>
    </source>
</evidence>
<dbReference type="PANTHER" id="PTHR11363:SF5">
    <property type="entry name" value="LARGE RIBOSOMAL SUBUNIT PROTEIN UL3"/>
    <property type="match status" value="1"/>
</dbReference>
<dbReference type="GO" id="GO:0003735">
    <property type="term" value="F:structural constituent of ribosome"/>
    <property type="evidence" value="ECO:0007669"/>
    <property type="project" value="InterPro"/>
</dbReference>
<dbReference type="Gene3D" id="2.40.30.10">
    <property type="entry name" value="Translation factors"/>
    <property type="match status" value="1"/>
</dbReference>
<dbReference type="GO" id="GO:0006412">
    <property type="term" value="P:translation"/>
    <property type="evidence" value="ECO:0007669"/>
    <property type="project" value="InterPro"/>
</dbReference>
<dbReference type="GO" id="GO:0022625">
    <property type="term" value="C:cytosolic large ribosomal subunit"/>
    <property type="evidence" value="ECO:0007669"/>
    <property type="project" value="TreeGrafter"/>
</dbReference>
<dbReference type="FunFam" id="2.40.30.10:FF:000351">
    <property type="entry name" value="Ribosomal protein L3"/>
    <property type="match status" value="1"/>
</dbReference>
<dbReference type="InterPro" id="IPR009000">
    <property type="entry name" value="Transl_B-barrel_sf"/>
</dbReference>
<dbReference type="FunFam" id="4.10.960.10:FF:000001">
    <property type="entry name" value="60S ribosomal protein L3"/>
    <property type="match status" value="1"/>
</dbReference>
<feature type="region of interest" description="Disordered" evidence="6">
    <location>
        <begin position="1"/>
        <end position="36"/>
    </location>
</feature>
<keyword evidence="7" id="KW-1185">Reference proteome</keyword>
<keyword evidence="3 5" id="KW-0687">Ribonucleoprotein</keyword>
<evidence type="ECO:0000313" key="8">
    <source>
        <dbReference type="WBParaSite" id="PTRK_0000095700.1"/>
    </source>
</evidence>
<evidence type="ECO:0000256" key="6">
    <source>
        <dbReference type="SAM" id="MobiDB-lite"/>
    </source>
</evidence>
<proteinExistence type="inferred from homology"/>
<dbReference type="GO" id="GO:0003723">
    <property type="term" value="F:RNA binding"/>
    <property type="evidence" value="ECO:0007669"/>
    <property type="project" value="TreeGrafter"/>
</dbReference>
<dbReference type="InterPro" id="IPR045077">
    <property type="entry name" value="L3_arc_euk"/>
</dbReference>
<organism evidence="7 8">
    <name type="scientific">Parastrongyloides trichosuri</name>
    <name type="common">Possum-specific nematode worm</name>
    <dbReference type="NCBI Taxonomy" id="131310"/>
    <lineage>
        <taxon>Eukaryota</taxon>
        <taxon>Metazoa</taxon>
        <taxon>Ecdysozoa</taxon>
        <taxon>Nematoda</taxon>
        <taxon>Chromadorea</taxon>
        <taxon>Rhabditida</taxon>
        <taxon>Tylenchina</taxon>
        <taxon>Panagrolaimomorpha</taxon>
        <taxon>Strongyloidoidea</taxon>
        <taxon>Strongyloididae</taxon>
        <taxon>Parastrongyloides</taxon>
    </lineage>
</organism>
<evidence type="ECO:0000256" key="2">
    <source>
        <dbReference type="ARBA" id="ARBA00022980"/>
    </source>
</evidence>
<dbReference type="Proteomes" id="UP000038045">
    <property type="component" value="Unplaced"/>
</dbReference>
<reference evidence="8" key="1">
    <citation type="submission" date="2017-02" db="UniProtKB">
        <authorList>
            <consortium name="WormBaseParasite"/>
        </authorList>
    </citation>
    <scope>IDENTIFICATION</scope>
</reference>
<dbReference type="Gene3D" id="4.10.960.10">
    <property type="entry name" value="Ribosomal protein L3, domain 3"/>
    <property type="match status" value="1"/>
</dbReference>
<feature type="compositionally biased region" description="Basic residues" evidence="6">
    <location>
        <begin position="18"/>
        <end position="31"/>
    </location>
</feature>
<name>A0A0N4Z262_PARTI</name>
<evidence type="ECO:0000313" key="7">
    <source>
        <dbReference type="Proteomes" id="UP000038045"/>
    </source>
</evidence>
<dbReference type="InterPro" id="IPR000597">
    <property type="entry name" value="Ribosomal_uL3"/>
</dbReference>
<comment type="similarity">
    <text evidence="1 5">Belongs to the universal ribosomal protein uL3 family.</text>
</comment>
<protein>
    <submittedName>
        <fullName evidence="8">60S ribosomal protein L3</fullName>
    </submittedName>
</protein>
<accession>A0A0N4Z262</accession>
<dbReference type="AlphaFoldDB" id="A0A0N4Z262"/>